<dbReference type="PRINTS" id="PR01032">
    <property type="entry name" value="PHAGEIV"/>
</dbReference>
<sequence>MNKIKSKNMMENIILPLFLLLACGISTSNCHAEALYLATGESHIINVKDEIDTIFSSATKVADYELIGTNSIIIYAKEEGLAEFNLFDKKNKPIHKVAVFVDKIISKAKKRIRIEYPDSQININKLGEGYILTGTAQTEEARETIEKIVANAIGSVPVRQEKWGYTIHSHSNITNKITIPVTNQVNVKLTIAEVTKDFTDNIGLDWSTIGNVSGSFHFTQFNAGKISTLVQAINDESVARVLAEPNLSVLSGETASFLVGGELPIVSTTQNTINVSYKEFGIKLNIGAKVSESKRIRVKLDEEVSSLDKMFNVDGGSSYPALRTRKAGTTVELGDGESFILGGLISREDKENLKKIPLIGDIPILGALFRKTGTQTKRSELVVIATVNLVKPMQSKDVGLPDFMKTSTLERFFNYTFIRESKQEKLAKKFLSQGGFIK</sequence>
<evidence type="ECO:0000259" key="4">
    <source>
        <dbReference type="Pfam" id="PF13629"/>
    </source>
</evidence>
<dbReference type="Proteomes" id="UP000255169">
    <property type="component" value="Unassembled WGS sequence"/>
</dbReference>
<dbReference type="PANTHER" id="PTHR30332">
    <property type="entry name" value="PROBABLE GENERAL SECRETION PATHWAY PROTEIN D"/>
    <property type="match status" value="1"/>
</dbReference>
<gene>
    <name evidence="5" type="primary">rcpA</name>
    <name evidence="6" type="ORF">CSF007_15300</name>
    <name evidence="7" type="ORF">NCTC10476_02665</name>
</gene>
<dbReference type="RefSeq" id="WP_038244863.1">
    <property type="nucleotide sequence ID" value="NZ_CABIHT010000033.1"/>
</dbReference>
<evidence type="ECO:0000313" key="6">
    <source>
        <dbReference type="EMBL" id="CEK28783.1"/>
    </source>
</evidence>
<dbReference type="EMBL" id="AY576541">
    <property type="protein sequence ID" value="ABL84265.1"/>
    <property type="molecule type" value="Genomic_DNA"/>
</dbReference>
<dbReference type="InterPro" id="IPR050810">
    <property type="entry name" value="Bact_Secretion_Sys_Channel"/>
</dbReference>
<dbReference type="GO" id="GO:0015627">
    <property type="term" value="C:type II protein secretion system complex"/>
    <property type="evidence" value="ECO:0007669"/>
    <property type="project" value="TreeGrafter"/>
</dbReference>
<protein>
    <submittedName>
        <fullName evidence="7">Putative tight adherance operon protein</fullName>
    </submittedName>
    <submittedName>
        <fullName evidence="5 6">RcpA</fullName>
    </submittedName>
</protein>
<dbReference type="Pfam" id="PF13629">
    <property type="entry name" value="T2SS-T3SS_pil_N"/>
    <property type="match status" value="1"/>
</dbReference>
<evidence type="ECO:0000256" key="2">
    <source>
        <dbReference type="SAM" id="SignalP"/>
    </source>
</evidence>
<evidence type="ECO:0000313" key="8">
    <source>
        <dbReference type="Proteomes" id="UP000255169"/>
    </source>
</evidence>
<accession>A1KY44</accession>
<dbReference type="InterPro" id="IPR001775">
    <property type="entry name" value="GspD/PilQ"/>
</dbReference>
<dbReference type="InterPro" id="IPR032789">
    <property type="entry name" value="T2SS-T3SS_pil_N"/>
</dbReference>
<dbReference type="Pfam" id="PF00263">
    <property type="entry name" value="Secretin"/>
    <property type="match status" value="1"/>
</dbReference>
<dbReference type="KEGG" id="yrb:UGYR_07510"/>
<dbReference type="GO" id="GO:0009306">
    <property type="term" value="P:protein secretion"/>
    <property type="evidence" value="ECO:0007669"/>
    <property type="project" value="InterPro"/>
</dbReference>
<dbReference type="InterPro" id="IPR004846">
    <property type="entry name" value="T2SS/T3SS_dom"/>
</dbReference>
<feature type="domain" description="Type II/III secretion system secretin-like" evidence="3">
    <location>
        <begin position="233"/>
        <end position="390"/>
    </location>
</feature>
<keyword evidence="2" id="KW-0732">Signal</keyword>
<dbReference type="PROSITE" id="PS51257">
    <property type="entry name" value="PROKAR_LIPOPROTEIN"/>
    <property type="match status" value="1"/>
</dbReference>
<dbReference type="PANTHER" id="PTHR30332:SF17">
    <property type="entry name" value="TYPE IV PILIATION SYSTEM PROTEIN DR_0774-RELATED"/>
    <property type="match status" value="1"/>
</dbReference>
<feature type="signal peptide" evidence="2">
    <location>
        <begin position="1"/>
        <end position="32"/>
    </location>
</feature>
<comment type="similarity">
    <text evidence="1">Belongs to the bacterial secretin family.</text>
</comment>
<evidence type="ECO:0000313" key="7">
    <source>
        <dbReference type="EMBL" id="SUQ01314.1"/>
    </source>
</evidence>
<evidence type="ECO:0000313" key="5">
    <source>
        <dbReference type="EMBL" id="ABL84265.1"/>
    </source>
</evidence>
<feature type="domain" description="Pilus formation protein N-terminal" evidence="4">
    <location>
        <begin position="32"/>
        <end position="101"/>
    </location>
</feature>
<dbReference type="PRINTS" id="PR00811">
    <property type="entry name" value="BCTERIALGSPD"/>
</dbReference>
<evidence type="ECO:0000259" key="3">
    <source>
        <dbReference type="Pfam" id="PF00263"/>
    </source>
</evidence>
<evidence type="ECO:0000256" key="1">
    <source>
        <dbReference type="RuleBase" id="RU004003"/>
    </source>
</evidence>
<feature type="chain" id="PRO_5014565201" evidence="2">
    <location>
        <begin position="33"/>
        <end position="438"/>
    </location>
</feature>
<dbReference type="PATRIC" id="fig|29486.44.peg.3097"/>
<dbReference type="EMBL" id="UHJG01000001">
    <property type="protein sequence ID" value="SUQ01314.1"/>
    <property type="molecule type" value="Genomic_DNA"/>
</dbReference>
<keyword evidence="8" id="KW-1185">Reference proteome</keyword>
<dbReference type="GeneID" id="66880656"/>
<reference evidence="5" key="1">
    <citation type="submission" date="2006-12" db="EMBL/GenBank/DDBJ databases">
        <title>Yersinia ruckeri tad genes.</title>
        <authorList>
            <person name="Mendez Sotorrio M.J."/>
            <person name="Guijarro J.A."/>
        </authorList>
    </citation>
    <scope>NUCLEOTIDE SEQUENCE</scope>
    <source>
        <strain evidence="5">150</strain>
    </source>
</reference>
<reference evidence="6" key="2">
    <citation type="journal article" date="2015" name="Genome Announc.">
        <title>Complete Genome Sequence of Yersinia ruckeri Strain CSF007-82, Etiologic Agent of Red Mouth Disease in Salmonid Fish.</title>
        <authorList>
            <person name="Nelson M.C."/>
            <person name="LaPatra S.E."/>
            <person name="Welch T.J."/>
            <person name="Graf J."/>
        </authorList>
    </citation>
    <scope>NUCLEOTIDE SEQUENCE</scope>
    <source>
        <strain evidence="6">CSF007-82</strain>
    </source>
</reference>
<reference evidence="7 8" key="3">
    <citation type="submission" date="2018-06" db="EMBL/GenBank/DDBJ databases">
        <authorList>
            <consortium name="Pathogen Informatics"/>
            <person name="Doyle S."/>
        </authorList>
    </citation>
    <scope>NUCLEOTIDE SEQUENCE [LARGE SCALE GENOMIC DNA]</scope>
    <source>
        <strain evidence="7 8">NCTC10476</strain>
    </source>
</reference>
<organism evidence="5">
    <name type="scientific">Yersinia ruckeri</name>
    <dbReference type="NCBI Taxonomy" id="29486"/>
    <lineage>
        <taxon>Bacteria</taxon>
        <taxon>Pseudomonadati</taxon>
        <taxon>Pseudomonadota</taxon>
        <taxon>Gammaproteobacteria</taxon>
        <taxon>Enterobacterales</taxon>
        <taxon>Yersiniaceae</taxon>
        <taxon>Yersinia</taxon>
    </lineage>
</organism>
<dbReference type="STRING" id="29486.UGYR_07510"/>
<dbReference type="OrthoDB" id="9779724at2"/>
<name>A1KY44_YERRU</name>
<dbReference type="EMBL" id="LN681231">
    <property type="protein sequence ID" value="CEK28783.1"/>
    <property type="molecule type" value="Genomic_DNA"/>
</dbReference>
<dbReference type="eggNOG" id="COG4964">
    <property type="taxonomic scope" value="Bacteria"/>
</dbReference>
<dbReference type="AlphaFoldDB" id="A1KY44"/>
<proteinExistence type="inferred from homology"/>